<evidence type="ECO:0000313" key="7">
    <source>
        <dbReference type="Proteomes" id="UP000024635"/>
    </source>
</evidence>
<dbReference type="SUPFAM" id="SSF56801">
    <property type="entry name" value="Acetyl-CoA synthetase-like"/>
    <property type="match status" value="1"/>
</dbReference>
<evidence type="ECO:0008006" key="8">
    <source>
        <dbReference type="Google" id="ProtNLM"/>
    </source>
</evidence>
<comment type="similarity">
    <text evidence="2">Belongs to the ATP-dependent AMP-binding enzyme family.</text>
</comment>
<dbReference type="InterPro" id="IPR042099">
    <property type="entry name" value="ANL_N_sf"/>
</dbReference>
<accession>A0A016SHQ6</accession>
<comment type="subcellular location">
    <subcellularLocation>
        <location evidence="1">Peroxisome</location>
    </subcellularLocation>
</comment>
<keyword evidence="3" id="KW-0576">Peroxisome</keyword>
<organism evidence="6 7">
    <name type="scientific">Ancylostoma ceylanicum</name>
    <dbReference type="NCBI Taxonomy" id="53326"/>
    <lineage>
        <taxon>Eukaryota</taxon>
        <taxon>Metazoa</taxon>
        <taxon>Ecdysozoa</taxon>
        <taxon>Nematoda</taxon>
        <taxon>Chromadorea</taxon>
        <taxon>Rhabditida</taxon>
        <taxon>Rhabditina</taxon>
        <taxon>Rhabditomorpha</taxon>
        <taxon>Strongyloidea</taxon>
        <taxon>Ancylostomatidae</taxon>
        <taxon>Ancylostomatinae</taxon>
        <taxon>Ancylostoma</taxon>
    </lineage>
</organism>
<dbReference type="Proteomes" id="UP000024635">
    <property type="component" value="Unassembled WGS sequence"/>
</dbReference>
<dbReference type="GO" id="GO:0016405">
    <property type="term" value="F:CoA-ligase activity"/>
    <property type="evidence" value="ECO:0007669"/>
    <property type="project" value="TreeGrafter"/>
</dbReference>
<gene>
    <name evidence="6" type="primary">Acey_s0227.g2821</name>
    <name evidence="6" type="ORF">Y032_0227g2821</name>
</gene>
<evidence type="ECO:0000256" key="1">
    <source>
        <dbReference type="ARBA" id="ARBA00004275"/>
    </source>
</evidence>
<dbReference type="PROSITE" id="PS00455">
    <property type="entry name" value="AMP_BINDING"/>
    <property type="match status" value="1"/>
</dbReference>
<dbReference type="InterPro" id="IPR025110">
    <property type="entry name" value="AMP-bd_C"/>
</dbReference>
<dbReference type="InterPro" id="IPR045851">
    <property type="entry name" value="AMP-bd_C_sf"/>
</dbReference>
<evidence type="ECO:0000259" key="4">
    <source>
        <dbReference type="Pfam" id="PF00501"/>
    </source>
</evidence>
<dbReference type="Gene3D" id="3.40.50.12780">
    <property type="entry name" value="N-terminal domain of ligase-like"/>
    <property type="match status" value="1"/>
</dbReference>
<dbReference type="PANTHER" id="PTHR24096">
    <property type="entry name" value="LONG-CHAIN-FATTY-ACID--COA LIGASE"/>
    <property type="match status" value="1"/>
</dbReference>
<name>A0A016SHQ6_9BILA</name>
<sequence>MLIMYKIKKTTFAYSTPNNLKIKVIRECSHLFVVTLPSTAEFCYHLNSASKGLLLLVLPRERLAMRWKRPWPRISIRMSSALNVSKNSMLIKSDYPPVPIPHSSFPQTVLTALEKHISHNRTAFICAETDKQVTFKSVYHAAYALATFLHEKGFHKEVACAVLPNQWEWAAIFLGVTLNGGVLTTSSAVSTEYELQRQFADSGTKVVFTNSDCLEKVQKAARLSPTVKIIICLGEKSTPTLQVDTYRWNDLLTTQPNWSLAAPSVDAERDAVFMPYSSGTTGVPKGVMLTHKNYCAMLNIYLRHDAERMTGALTPPWNNDKDKHLFLLPFYHCYGFALLMGSLLNGATAVVMSHFQPELFCASIQKHRIRFVPVVPPIMVFLAKSPICQRYDLSSLQFLLSGAAPAGKDLCEELSRKYKNMTHIQQGYGMSEVSMASHLPDIVDGQPFGSVGKLASNLEMKIVNPENHMERKRGEVGEICIRGPTVMLGYINKPKETSECIKDGWMHTGDLGYVDNKGYLFIVDRLKELIKVKGFQVPPAELENILLCHPLIQDVAVIGIPDADTGEAPKAYVVRSSNDLTEEEVKLFVKDKVSPYKQLSGGVEFVKEIPKSPSGKILRRLLRERSHSKL</sequence>
<evidence type="ECO:0000313" key="6">
    <source>
        <dbReference type="EMBL" id="EYB89844.1"/>
    </source>
</evidence>
<dbReference type="PANTHER" id="PTHR24096:SF422">
    <property type="entry name" value="BCDNA.GH02901"/>
    <property type="match status" value="1"/>
</dbReference>
<dbReference type="InterPro" id="IPR000873">
    <property type="entry name" value="AMP-dep_synth/lig_dom"/>
</dbReference>
<dbReference type="STRING" id="53326.A0A016SHQ6"/>
<evidence type="ECO:0000256" key="2">
    <source>
        <dbReference type="ARBA" id="ARBA00006432"/>
    </source>
</evidence>
<comment type="caution">
    <text evidence="6">The sequence shown here is derived from an EMBL/GenBank/DDBJ whole genome shotgun (WGS) entry which is preliminary data.</text>
</comment>
<protein>
    <recommendedName>
        <fullName evidence="8">AMP-binding enzyme</fullName>
    </recommendedName>
</protein>
<dbReference type="GO" id="GO:0005777">
    <property type="term" value="C:peroxisome"/>
    <property type="evidence" value="ECO:0007669"/>
    <property type="project" value="UniProtKB-SubCell"/>
</dbReference>
<dbReference type="Gene3D" id="3.30.300.30">
    <property type="match status" value="1"/>
</dbReference>
<feature type="domain" description="AMP-dependent synthetase/ligase" evidence="4">
    <location>
        <begin position="119"/>
        <end position="490"/>
    </location>
</feature>
<dbReference type="EMBL" id="JARK01001563">
    <property type="protein sequence ID" value="EYB89844.1"/>
    <property type="molecule type" value="Genomic_DNA"/>
</dbReference>
<dbReference type="CDD" id="cd05911">
    <property type="entry name" value="Firefly_Luc_like"/>
    <property type="match status" value="1"/>
</dbReference>
<dbReference type="Pfam" id="PF13193">
    <property type="entry name" value="AMP-binding_C"/>
    <property type="match status" value="1"/>
</dbReference>
<feature type="domain" description="AMP-binding enzyme C-terminal" evidence="5">
    <location>
        <begin position="541"/>
        <end position="616"/>
    </location>
</feature>
<evidence type="ECO:0000256" key="3">
    <source>
        <dbReference type="ARBA" id="ARBA00023140"/>
    </source>
</evidence>
<dbReference type="AlphaFoldDB" id="A0A016SHQ6"/>
<dbReference type="OrthoDB" id="10253869at2759"/>
<keyword evidence="7" id="KW-1185">Reference proteome</keyword>
<dbReference type="InterPro" id="IPR020845">
    <property type="entry name" value="AMP-binding_CS"/>
</dbReference>
<evidence type="ECO:0000259" key="5">
    <source>
        <dbReference type="Pfam" id="PF13193"/>
    </source>
</evidence>
<dbReference type="FunFam" id="3.30.300.30:FF:000007">
    <property type="entry name" value="4-coumarate--CoA ligase 2"/>
    <property type="match status" value="1"/>
</dbReference>
<dbReference type="Pfam" id="PF00501">
    <property type="entry name" value="AMP-binding"/>
    <property type="match status" value="1"/>
</dbReference>
<proteinExistence type="inferred from homology"/>
<reference evidence="7" key="1">
    <citation type="journal article" date="2015" name="Nat. Genet.">
        <title>The genome and transcriptome of the zoonotic hookworm Ancylostoma ceylanicum identify infection-specific gene families.</title>
        <authorList>
            <person name="Schwarz E.M."/>
            <person name="Hu Y."/>
            <person name="Antoshechkin I."/>
            <person name="Miller M.M."/>
            <person name="Sternberg P.W."/>
            <person name="Aroian R.V."/>
        </authorList>
    </citation>
    <scope>NUCLEOTIDE SEQUENCE</scope>
    <source>
        <strain evidence="7">HY135</strain>
    </source>
</reference>